<evidence type="ECO:0000313" key="1">
    <source>
        <dbReference type="EMBL" id="GBM94409.1"/>
    </source>
</evidence>
<sequence>MAWRRGCSLKKVEILPCVEGGGWVGVTLAGGRLLGSKWPIVHFGAFVNDPPKSIDLKRLKQTGLLSSGMIGLLVNVQLKVS</sequence>
<name>A0A4Y2JXZ7_ARAVE</name>
<protein>
    <submittedName>
        <fullName evidence="1">Uncharacterized protein</fullName>
    </submittedName>
</protein>
<dbReference type="Proteomes" id="UP000499080">
    <property type="component" value="Unassembled WGS sequence"/>
</dbReference>
<gene>
    <name evidence="1" type="ORF">AVEN_122525_1</name>
</gene>
<reference evidence="1 2" key="1">
    <citation type="journal article" date="2019" name="Sci. Rep.">
        <title>Orb-weaving spider Araneus ventricosus genome elucidates the spidroin gene catalogue.</title>
        <authorList>
            <person name="Kono N."/>
            <person name="Nakamura H."/>
            <person name="Ohtoshi R."/>
            <person name="Moran D.A.P."/>
            <person name="Shinohara A."/>
            <person name="Yoshida Y."/>
            <person name="Fujiwara M."/>
            <person name="Mori M."/>
            <person name="Tomita M."/>
            <person name="Arakawa K."/>
        </authorList>
    </citation>
    <scope>NUCLEOTIDE SEQUENCE [LARGE SCALE GENOMIC DNA]</scope>
</reference>
<accession>A0A4Y2JXZ7</accession>
<keyword evidence="2" id="KW-1185">Reference proteome</keyword>
<proteinExistence type="predicted"/>
<dbReference type="EMBL" id="BGPR01003966">
    <property type="protein sequence ID" value="GBM94409.1"/>
    <property type="molecule type" value="Genomic_DNA"/>
</dbReference>
<comment type="caution">
    <text evidence="1">The sequence shown here is derived from an EMBL/GenBank/DDBJ whole genome shotgun (WGS) entry which is preliminary data.</text>
</comment>
<organism evidence="1 2">
    <name type="scientific">Araneus ventricosus</name>
    <name type="common">Orbweaver spider</name>
    <name type="synonym">Epeira ventricosa</name>
    <dbReference type="NCBI Taxonomy" id="182803"/>
    <lineage>
        <taxon>Eukaryota</taxon>
        <taxon>Metazoa</taxon>
        <taxon>Ecdysozoa</taxon>
        <taxon>Arthropoda</taxon>
        <taxon>Chelicerata</taxon>
        <taxon>Arachnida</taxon>
        <taxon>Araneae</taxon>
        <taxon>Araneomorphae</taxon>
        <taxon>Entelegynae</taxon>
        <taxon>Araneoidea</taxon>
        <taxon>Araneidae</taxon>
        <taxon>Araneus</taxon>
    </lineage>
</organism>
<dbReference type="AlphaFoldDB" id="A0A4Y2JXZ7"/>
<evidence type="ECO:0000313" key="2">
    <source>
        <dbReference type="Proteomes" id="UP000499080"/>
    </source>
</evidence>